<evidence type="ECO:0000313" key="3">
    <source>
        <dbReference type="Proteomes" id="UP001558652"/>
    </source>
</evidence>
<sequence>MLEITSLNIFGRMSQHGSLGKIFDLEDMNLKYIKQVANYDKDDLKRERSKILTLKIPYVCYFIRQYMRKLPNIDACLTVSDNIVLYNLRHLMEGFMAIFELQFNEKIKNYENLIKKREKRLKDAERELKREERSIAITLDVNELATCLETDERFADVRRSIRARFSHIRPTAFSFMPEEQQRTLLGDEGAPRHSFQMNLSIGPDAPQVPLMPIQEEPTISSVDRSSMPRISIDNYINEIIESPSRGLRAPGETARGKSAKQNFFRTSPLASSETVYKKFQNRISKQTKAGYLLTDDEVIFSGLPEEAYALEKSSRIAEQMEPLAAPPQEQIPEKEVVGEAHLPTATSGSHISDIQRDEEDFRMEVDEGIPLESIIALQRERHISLIPRVRDGEVMEDGQSISRMQSMDSAIIRQETLTDVLETTVDASVATAISEGFGDDLMIKLNFLWIVNEAKFTDLCPKHVTSRRIAAKTFLTLLYLWRANKIELEQQGIDPESIIIREGRHTAEGAEHVE</sequence>
<name>A0ABD0Z9J4_9HEMI</name>
<organism evidence="2 3">
    <name type="scientific">Ranatra chinensis</name>
    <dbReference type="NCBI Taxonomy" id="642074"/>
    <lineage>
        <taxon>Eukaryota</taxon>
        <taxon>Metazoa</taxon>
        <taxon>Ecdysozoa</taxon>
        <taxon>Arthropoda</taxon>
        <taxon>Hexapoda</taxon>
        <taxon>Insecta</taxon>
        <taxon>Pterygota</taxon>
        <taxon>Neoptera</taxon>
        <taxon>Paraneoptera</taxon>
        <taxon>Hemiptera</taxon>
        <taxon>Heteroptera</taxon>
        <taxon>Panheteroptera</taxon>
        <taxon>Nepomorpha</taxon>
        <taxon>Nepidae</taxon>
        <taxon>Ranatrinae</taxon>
        <taxon>Ranatra</taxon>
    </lineage>
</organism>
<keyword evidence="3" id="KW-1185">Reference proteome</keyword>
<feature type="coiled-coil region" evidence="1">
    <location>
        <begin position="107"/>
        <end position="141"/>
    </location>
</feature>
<dbReference type="Proteomes" id="UP001558652">
    <property type="component" value="Unassembled WGS sequence"/>
</dbReference>
<comment type="caution">
    <text evidence="2">The sequence shown here is derived from an EMBL/GenBank/DDBJ whole genome shotgun (WGS) entry which is preliminary data.</text>
</comment>
<evidence type="ECO:0008006" key="4">
    <source>
        <dbReference type="Google" id="ProtNLM"/>
    </source>
</evidence>
<accession>A0ABD0Z9J4</accession>
<evidence type="ECO:0000256" key="1">
    <source>
        <dbReference type="SAM" id="Coils"/>
    </source>
</evidence>
<dbReference type="EMBL" id="JBFDAA010000005">
    <property type="protein sequence ID" value="KAL1132803.1"/>
    <property type="molecule type" value="Genomic_DNA"/>
</dbReference>
<proteinExistence type="predicted"/>
<protein>
    <recommendedName>
        <fullName evidence="4">Rad21/Rec8-like protein N-terminal domain-containing protein</fullName>
    </recommendedName>
</protein>
<evidence type="ECO:0000313" key="2">
    <source>
        <dbReference type="EMBL" id="KAL1132803.1"/>
    </source>
</evidence>
<reference evidence="2 3" key="1">
    <citation type="submission" date="2024-07" db="EMBL/GenBank/DDBJ databases">
        <title>Chromosome-level genome assembly of the water stick insect Ranatra chinensis (Heteroptera: Nepidae).</title>
        <authorList>
            <person name="Liu X."/>
        </authorList>
    </citation>
    <scope>NUCLEOTIDE SEQUENCE [LARGE SCALE GENOMIC DNA]</scope>
    <source>
        <strain evidence="2">Cailab_2021Rc</strain>
        <tissue evidence="2">Muscle</tissue>
    </source>
</reference>
<gene>
    <name evidence="2" type="ORF">AAG570_010755</name>
</gene>
<keyword evidence="1" id="KW-0175">Coiled coil</keyword>
<dbReference type="AlphaFoldDB" id="A0ABD0Z9J4"/>